<comment type="similarity">
    <text evidence="1">Belongs to the short-chain dehydrogenases/reductases (SDR) family.</text>
</comment>
<dbReference type="Gene3D" id="3.40.50.720">
    <property type="entry name" value="NAD(P)-binding Rossmann-like Domain"/>
    <property type="match status" value="1"/>
</dbReference>
<gene>
    <name evidence="3" type="ORF">GCM10009119_09130</name>
</gene>
<dbReference type="InterPro" id="IPR020904">
    <property type="entry name" value="Sc_DH/Rdtase_CS"/>
</dbReference>
<dbReference type="PANTHER" id="PTHR44196:SF1">
    <property type="entry name" value="DEHYDROGENASE_REDUCTASE SDR FAMILY MEMBER 7B"/>
    <property type="match status" value="1"/>
</dbReference>
<evidence type="ECO:0000313" key="3">
    <source>
        <dbReference type="EMBL" id="GAA0877945.1"/>
    </source>
</evidence>
<dbReference type="PANTHER" id="PTHR44196">
    <property type="entry name" value="DEHYDROGENASE/REDUCTASE SDR FAMILY MEMBER 7B"/>
    <property type="match status" value="1"/>
</dbReference>
<dbReference type="Pfam" id="PF00106">
    <property type="entry name" value="adh_short"/>
    <property type="match status" value="1"/>
</dbReference>
<evidence type="ECO:0000256" key="2">
    <source>
        <dbReference type="ARBA" id="ARBA00023002"/>
    </source>
</evidence>
<evidence type="ECO:0000313" key="4">
    <source>
        <dbReference type="Proteomes" id="UP001500469"/>
    </source>
</evidence>
<accession>A0ABP3Y907</accession>
<dbReference type="InterPro" id="IPR036291">
    <property type="entry name" value="NAD(P)-bd_dom_sf"/>
</dbReference>
<name>A0ABP3Y907_9BACT</name>
<comment type="caution">
    <text evidence="3">The sequence shown here is derived from an EMBL/GenBank/DDBJ whole genome shotgun (WGS) entry which is preliminary data.</text>
</comment>
<keyword evidence="4" id="KW-1185">Reference proteome</keyword>
<evidence type="ECO:0000256" key="1">
    <source>
        <dbReference type="ARBA" id="ARBA00006484"/>
    </source>
</evidence>
<dbReference type="SUPFAM" id="SSF51735">
    <property type="entry name" value="NAD(P)-binding Rossmann-fold domains"/>
    <property type="match status" value="1"/>
</dbReference>
<dbReference type="InterPro" id="IPR002347">
    <property type="entry name" value="SDR_fam"/>
</dbReference>
<dbReference type="EMBL" id="BAAAFI010000002">
    <property type="protein sequence ID" value="GAA0877945.1"/>
    <property type="molecule type" value="Genomic_DNA"/>
</dbReference>
<dbReference type="Proteomes" id="UP001500469">
    <property type="component" value="Unassembled WGS sequence"/>
</dbReference>
<protein>
    <submittedName>
        <fullName evidence="3">SDR family NAD(P)-dependent oxidoreductase</fullName>
    </submittedName>
</protein>
<reference evidence="4" key="1">
    <citation type="journal article" date="2019" name="Int. J. Syst. Evol. Microbiol.">
        <title>The Global Catalogue of Microorganisms (GCM) 10K type strain sequencing project: providing services to taxonomists for standard genome sequencing and annotation.</title>
        <authorList>
            <consortium name="The Broad Institute Genomics Platform"/>
            <consortium name="The Broad Institute Genome Sequencing Center for Infectious Disease"/>
            <person name="Wu L."/>
            <person name="Ma J."/>
        </authorList>
    </citation>
    <scope>NUCLEOTIDE SEQUENCE [LARGE SCALE GENOMIC DNA]</scope>
    <source>
        <strain evidence="4">JCM 16112</strain>
    </source>
</reference>
<proteinExistence type="inferred from homology"/>
<organism evidence="3 4">
    <name type="scientific">Algoriphagus jejuensis</name>
    <dbReference type="NCBI Taxonomy" id="419934"/>
    <lineage>
        <taxon>Bacteria</taxon>
        <taxon>Pseudomonadati</taxon>
        <taxon>Bacteroidota</taxon>
        <taxon>Cytophagia</taxon>
        <taxon>Cytophagales</taxon>
        <taxon>Cyclobacteriaceae</taxon>
        <taxon>Algoriphagus</taxon>
    </lineage>
</organism>
<sequence>MLSGTGAKLVISARNEHKLRELQLTFRSVSIEVLPLDVEDFMTLSIRVNEAWKFLDGFDYVFLNAGMSVRDLVSDTQIEVERKIMDINFWGPVAITRELLRKRNQESELHLVLTSSLSGKYGVPKLASYTASKHAMQGYFDSLRAETHGAGIFIHLVIPGFVRTDITVAGLRGDGSTNGRMQEALAGGMDPVDCAKGILSGLERGKEEFVVGGFERFTVLLNRLFPRLMKKIIRSNPLQHIKKFQRSWLGK</sequence>
<keyword evidence="2" id="KW-0560">Oxidoreductase</keyword>
<dbReference type="PRINTS" id="PR00081">
    <property type="entry name" value="GDHRDH"/>
</dbReference>
<dbReference type="PROSITE" id="PS00061">
    <property type="entry name" value="ADH_SHORT"/>
    <property type="match status" value="1"/>
</dbReference>